<reference evidence="6" key="1">
    <citation type="submission" date="2019-04" db="EMBL/GenBank/DDBJ databases">
        <title>Evolution of Biomass-Degrading Anaerobic Consortia Revealed by Metagenomics.</title>
        <authorList>
            <person name="Peng X."/>
        </authorList>
    </citation>
    <scope>NUCLEOTIDE SEQUENCE</scope>
    <source>
        <strain evidence="6">SIG551</strain>
    </source>
</reference>
<gene>
    <name evidence="6" type="ORF">E7512_01325</name>
</gene>
<dbReference type="SUPFAM" id="SSF116734">
    <property type="entry name" value="DNA methylase specificity domain"/>
    <property type="match status" value="2"/>
</dbReference>
<dbReference type="InterPro" id="IPR044946">
    <property type="entry name" value="Restrct_endonuc_typeI_TRD_sf"/>
</dbReference>
<evidence type="ECO:0000313" key="7">
    <source>
        <dbReference type="Proteomes" id="UP000754750"/>
    </source>
</evidence>
<dbReference type="Proteomes" id="UP000754750">
    <property type="component" value="Unassembled WGS sequence"/>
</dbReference>
<name>A0A928KU12_9FIRM</name>
<sequence>MKAEDLRKAILQAAVQGKLVPQDKNDEPASELLKRIQAEKATLIKEGKIKKEKSLPPISEDEIPYDLPDGWVWCRLGELGYTNIGLTYKPNDVSPSGVPVLRSGNIQSGRIDLADLLKVSCKIPDNLYVQRGDILVCARNGSKRLVGKSAIIQENGMTFGAFMAIFRSRFNLYVHVFLNSPLFTKQINGNESNTTTINQITQSMLKTALCPFPPFDEQRRIVAKVDELMAMCDELEAAEKELEALEDHFSEYLPKSILQTAVQGKLVPQDKNDEPATELLKRIQKEKVQLVKDGKLRKEKPLPPITEEEIPYDLPDGWVWCRLGNLIIQAENQNIQNTEKPDTMIHYVDIDAIDNKNYCIRADKCLPVKSLSSRARRVLKKGYILYSLVRPYLNNIAIVDEDKDNYIGSTGFAVFKPIEVSVSYFKYLLLSSYISQYYEPLMSGFNSPSVSQTDFLNTPFPLPPIAEQQRIVTKVAELIVLCEELKQARIMPIAKVVDRVIPFPATTYKHEPVGMAARGTADDLSAKAIRTIANLFEEED</sequence>
<dbReference type="GO" id="GO:0009307">
    <property type="term" value="P:DNA restriction-modification system"/>
    <property type="evidence" value="ECO:0007669"/>
    <property type="project" value="UniProtKB-KW"/>
</dbReference>
<dbReference type="EMBL" id="SVNY01000001">
    <property type="protein sequence ID" value="MBE6832221.1"/>
    <property type="molecule type" value="Genomic_DNA"/>
</dbReference>
<evidence type="ECO:0000256" key="2">
    <source>
        <dbReference type="ARBA" id="ARBA00022747"/>
    </source>
</evidence>
<organism evidence="6 7">
    <name type="scientific">Faecalispora sporosphaeroides</name>
    <dbReference type="NCBI Taxonomy" id="1549"/>
    <lineage>
        <taxon>Bacteria</taxon>
        <taxon>Bacillati</taxon>
        <taxon>Bacillota</taxon>
        <taxon>Clostridia</taxon>
        <taxon>Eubacteriales</taxon>
        <taxon>Oscillospiraceae</taxon>
        <taxon>Faecalispora</taxon>
    </lineage>
</organism>
<dbReference type="Pfam" id="PF01420">
    <property type="entry name" value="Methylase_S"/>
    <property type="match status" value="2"/>
</dbReference>
<dbReference type="AlphaFoldDB" id="A0A928KU12"/>
<dbReference type="CDD" id="cd17265">
    <property type="entry name" value="RMtype1_S_Eco4255III-TRD2-CR2_like"/>
    <property type="match status" value="1"/>
</dbReference>
<feature type="domain" description="Type I restriction modification DNA specificity" evidence="5">
    <location>
        <begin position="338"/>
        <end position="488"/>
    </location>
</feature>
<dbReference type="InterPro" id="IPR000055">
    <property type="entry name" value="Restrct_endonuc_typeI_TRD"/>
</dbReference>
<dbReference type="PANTHER" id="PTHR43140:SF1">
    <property type="entry name" value="TYPE I RESTRICTION ENZYME ECOKI SPECIFICITY SUBUNIT"/>
    <property type="match status" value="1"/>
</dbReference>
<proteinExistence type="inferred from homology"/>
<evidence type="ECO:0000256" key="1">
    <source>
        <dbReference type="ARBA" id="ARBA00010923"/>
    </source>
</evidence>
<protein>
    <submittedName>
        <fullName evidence="6">Restriction endonuclease subunit S</fullName>
    </submittedName>
</protein>
<comment type="similarity">
    <text evidence="1">Belongs to the type-I restriction system S methylase family.</text>
</comment>
<evidence type="ECO:0000259" key="5">
    <source>
        <dbReference type="Pfam" id="PF01420"/>
    </source>
</evidence>
<keyword evidence="6" id="KW-0540">Nuclease</keyword>
<comment type="caution">
    <text evidence="6">The sequence shown here is derived from an EMBL/GenBank/DDBJ whole genome shotgun (WGS) entry which is preliminary data.</text>
</comment>
<dbReference type="GO" id="GO:0003677">
    <property type="term" value="F:DNA binding"/>
    <property type="evidence" value="ECO:0007669"/>
    <property type="project" value="UniProtKB-KW"/>
</dbReference>
<evidence type="ECO:0000256" key="3">
    <source>
        <dbReference type="ARBA" id="ARBA00023125"/>
    </source>
</evidence>
<dbReference type="PANTHER" id="PTHR43140">
    <property type="entry name" value="TYPE-1 RESTRICTION ENZYME ECOKI SPECIFICITY PROTEIN"/>
    <property type="match status" value="1"/>
</dbReference>
<keyword evidence="2" id="KW-0680">Restriction system</keyword>
<accession>A0A928KU12</accession>
<dbReference type="RefSeq" id="WP_326839760.1">
    <property type="nucleotide sequence ID" value="NZ_SVNY01000001.1"/>
</dbReference>
<keyword evidence="6" id="KW-0378">Hydrolase</keyword>
<evidence type="ECO:0000313" key="6">
    <source>
        <dbReference type="EMBL" id="MBE6832221.1"/>
    </source>
</evidence>
<keyword evidence="6" id="KW-0255">Endonuclease</keyword>
<dbReference type="GO" id="GO:0004519">
    <property type="term" value="F:endonuclease activity"/>
    <property type="evidence" value="ECO:0007669"/>
    <property type="project" value="UniProtKB-KW"/>
</dbReference>
<comment type="subunit">
    <text evidence="4">The methyltransferase is composed of M and S polypeptides.</text>
</comment>
<keyword evidence="3" id="KW-0238">DNA-binding</keyword>
<dbReference type="Gene3D" id="3.90.220.20">
    <property type="entry name" value="DNA methylase specificity domains"/>
    <property type="match status" value="2"/>
</dbReference>
<dbReference type="InterPro" id="IPR051212">
    <property type="entry name" value="Type-I_RE_S_subunit"/>
</dbReference>
<feature type="domain" description="Type I restriction modification DNA specificity" evidence="5">
    <location>
        <begin position="68"/>
        <end position="241"/>
    </location>
</feature>
<evidence type="ECO:0000256" key="4">
    <source>
        <dbReference type="ARBA" id="ARBA00038652"/>
    </source>
</evidence>